<feature type="compositionally biased region" description="Gly residues" evidence="1">
    <location>
        <begin position="66"/>
        <end position="83"/>
    </location>
</feature>
<evidence type="ECO:0000256" key="1">
    <source>
        <dbReference type="SAM" id="MobiDB-lite"/>
    </source>
</evidence>
<protein>
    <recommendedName>
        <fullName evidence="4">Transporter</fullName>
    </recommendedName>
</protein>
<feature type="compositionally biased region" description="Gly residues" evidence="1">
    <location>
        <begin position="32"/>
        <end position="57"/>
    </location>
</feature>
<evidence type="ECO:0008006" key="4">
    <source>
        <dbReference type="Google" id="ProtNLM"/>
    </source>
</evidence>
<evidence type="ECO:0000313" key="2">
    <source>
        <dbReference type="EMBL" id="UYG93561.1"/>
    </source>
</evidence>
<gene>
    <name evidence="2" type="ORF">OD459_15250</name>
</gene>
<proteinExistence type="predicted"/>
<name>A0AA46SDA2_CYTFI</name>
<dbReference type="EMBL" id="CP107027">
    <property type="protein sequence ID" value="UYG93561.1"/>
    <property type="molecule type" value="Genomic_DNA"/>
</dbReference>
<accession>A0AA46SDA2</accession>
<feature type="region of interest" description="Disordered" evidence="1">
    <location>
        <begin position="32"/>
        <end position="96"/>
    </location>
</feature>
<dbReference type="Proteomes" id="UP001163104">
    <property type="component" value="Chromosome"/>
</dbReference>
<organism evidence="2 3">
    <name type="scientific">Cytobacillus firmus</name>
    <name type="common">Bacillus firmus</name>
    <dbReference type="NCBI Taxonomy" id="1399"/>
    <lineage>
        <taxon>Bacteria</taxon>
        <taxon>Bacillati</taxon>
        <taxon>Bacillota</taxon>
        <taxon>Bacilli</taxon>
        <taxon>Bacillales</taxon>
        <taxon>Bacillaceae</taxon>
        <taxon>Cytobacillus</taxon>
    </lineage>
</organism>
<reference evidence="2" key="1">
    <citation type="submission" date="2022-10" db="EMBL/GenBank/DDBJ databases">
        <title>Mechanism of multi-heavy metal repair in Cytobacillus Firmus M7.</title>
        <authorList>
            <person name="Li X."/>
            <person name="Yu C."/>
        </authorList>
    </citation>
    <scope>NUCLEOTIDE SEQUENCE</scope>
    <source>
        <strain evidence="2">M7</strain>
    </source>
</reference>
<sequence length="166" mass="17712">MDYMNYPFYPYMYEQNEHGRIFPGGGSGGGFGIPGFPGGGSGGGFSIPGFPPGGGFGPPGPPPGGPGGGFGPPGGGGGPGGQEGPPSSPPPSFTPQMQQVSTFAVDPGAIRGCLFRYTYVWLQNGNSFWFYPTFVGRTSVAGWRWRNWRWTYYGTDLRRIRSFQCF</sequence>
<evidence type="ECO:0000313" key="3">
    <source>
        <dbReference type="Proteomes" id="UP001163104"/>
    </source>
</evidence>
<dbReference type="RefSeq" id="WP_263599194.1">
    <property type="nucleotide sequence ID" value="NZ_CP107027.1"/>
</dbReference>
<dbReference type="AlphaFoldDB" id="A0AA46SDA2"/>